<dbReference type="PANTHER" id="PTHR11552">
    <property type="entry name" value="GLUCOSE-METHANOL-CHOLINE GMC OXIDOREDUCTASE"/>
    <property type="match status" value="1"/>
</dbReference>
<dbReference type="InterPro" id="IPR007867">
    <property type="entry name" value="GMC_OxRtase_C"/>
</dbReference>
<dbReference type="Proteomes" id="UP000032611">
    <property type="component" value="Chromosome"/>
</dbReference>
<proteinExistence type="inferred from homology"/>
<sequence>MSHAETYDYVIVGAGSAGCVLANRLTEDPSVTVLLLEAGGWDRDPMIHIPLGWGKILTERRHDWMYFCEPEDNVGGRAVECARGKVIGGSSSTNAMAYVRGNRGDYDRWVASGLTEWSYEKTLPYFKKTESWEGGETAFRGGSGPVSTQRCRYEDPLTDAVAEASRAAGYPQTDDYNGETQEGFSRLQMTIGNGRRASTASAYLRPAMKRKNLTVLTHAMAKNITFDGSRATGLVFDHNGSERRVTANREVLLSGGVINTPQLMMISGIGAGDELQAQGVETRVNIPAVGKNLQDHVSVLIMHHRKTPGPFLHKMRADRIMVDFARTYLTGKGFSGDVPGGVVAFLKSDESRPLPDIQLLFTAAPLAAWPWFKPFKQPFRDGFATRIVAVQPESRGSVKLASADPLAAPLIHQNFLAAENDWKSLRAGFRVGRALADQPAMANFIETEFFPGAKCQSDEEIDEHIRKTSITVHHPAGTCRMGADEASVVDPELKVRGVTGLRVVDASVMPDLPCGNINAAVIMIAEKAADLIKASQT</sequence>
<evidence type="ECO:0000256" key="5">
    <source>
        <dbReference type="PIRSR" id="PIRSR000137-2"/>
    </source>
</evidence>
<evidence type="ECO:0000256" key="2">
    <source>
        <dbReference type="ARBA" id="ARBA00010790"/>
    </source>
</evidence>
<dbReference type="InterPro" id="IPR036188">
    <property type="entry name" value="FAD/NAD-bd_sf"/>
</dbReference>
<evidence type="ECO:0000256" key="3">
    <source>
        <dbReference type="ARBA" id="ARBA00022630"/>
    </source>
</evidence>
<dbReference type="Gene3D" id="3.50.50.60">
    <property type="entry name" value="FAD/NAD(P)-binding domain"/>
    <property type="match status" value="1"/>
</dbReference>
<evidence type="ECO:0000256" key="4">
    <source>
        <dbReference type="ARBA" id="ARBA00022827"/>
    </source>
</evidence>
<dbReference type="Pfam" id="PF00732">
    <property type="entry name" value="GMC_oxred_N"/>
    <property type="match status" value="1"/>
</dbReference>
<evidence type="ECO:0000259" key="6">
    <source>
        <dbReference type="Pfam" id="PF00732"/>
    </source>
</evidence>
<dbReference type="PANTHER" id="PTHR11552:SF147">
    <property type="entry name" value="CHOLINE DEHYDROGENASE, MITOCHONDRIAL"/>
    <property type="match status" value="1"/>
</dbReference>
<dbReference type="HOGENOM" id="CLU_002865_7_2_5"/>
<keyword evidence="9" id="KW-1185">Reference proteome</keyword>
<dbReference type="RefSeq" id="WP_045679598.1">
    <property type="nucleotide sequence ID" value="NZ_CP010803.1"/>
</dbReference>
<comment type="similarity">
    <text evidence="2">Belongs to the GMC oxidoreductase family.</text>
</comment>
<dbReference type="GO" id="GO:0016614">
    <property type="term" value="F:oxidoreductase activity, acting on CH-OH group of donors"/>
    <property type="evidence" value="ECO:0007669"/>
    <property type="project" value="InterPro"/>
</dbReference>
<keyword evidence="3" id="KW-0285">Flavoprotein</keyword>
<reference evidence="8 9" key="1">
    <citation type="journal article" date="2015" name="Genome Announc.">
        <title>Complete genome sequence of Martelella endophytica YC6887, which has antifungal activity associated with a halophyte.</title>
        <authorList>
            <person name="Khan A."/>
            <person name="Khan H."/>
            <person name="Chung E.J."/>
            <person name="Hossain M.T."/>
            <person name="Chung Y.R."/>
        </authorList>
    </citation>
    <scope>NUCLEOTIDE SEQUENCE [LARGE SCALE GENOMIC DNA]</scope>
    <source>
        <strain evidence="8">YC6887</strain>
    </source>
</reference>
<name>A0A0D5LLI4_MAREN</name>
<evidence type="ECO:0000256" key="1">
    <source>
        <dbReference type="ARBA" id="ARBA00001974"/>
    </source>
</evidence>
<dbReference type="STRING" id="1486262.TM49_03780"/>
<gene>
    <name evidence="8" type="ORF">TM49_03780</name>
</gene>
<evidence type="ECO:0000313" key="9">
    <source>
        <dbReference type="Proteomes" id="UP000032611"/>
    </source>
</evidence>
<dbReference type="OrthoDB" id="9785276at2"/>
<dbReference type="NCBIfam" id="NF002550">
    <property type="entry name" value="PRK02106.1"/>
    <property type="match status" value="1"/>
</dbReference>
<evidence type="ECO:0000259" key="7">
    <source>
        <dbReference type="Pfam" id="PF05199"/>
    </source>
</evidence>
<organism evidence="8 9">
    <name type="scientific">Martelella endophytica</name>
    <dbReference type="NCBI Taxonomy" id="1486262"/>
    <lineage>
        <taxon>Bacteria</taxon>
        <taxon>Pseudomonadati</taxon>
        <taxon>Pseudomonadota</taxon>
        <taxon>Alphaproteobacteria</taxon>
        <taxon>Hyphomicrobiales</taxon>
        <taxon>Aurantimonadaceae</taxon>
        <taxon>Martelella</taxon>
    </lineage>
</organism>
<keyword evidence="4 5" id="KW-0274">FAD</keyword>
<comment type="cofactor">
    <cofactor evidence="1 5">
        <name>FAD</name>
        <dbReference type="ChEBI" id="CHEBI:57692"/>
    </cofactor>
</comment>
<dbReference type="KEGG" id="mey:TM49_03780"/>
<dbReference type="PIRSF" id="PIRSF000137">
    <property type="entry name" value="Alcohol_oxidase"/>
    <property type="match status" value="1"/>
</dbReference>
<protein>
    <submittedName>
        <fullName evidence="8">Dehydrogenase</fullName>
    </submittedName>
</protein>
<dbReference type="InterPro" id="IPR000172">
    <property type="entry name" value="GMC_OxRdtase_N"/>
</dbReference>
<feature type="binding site" evidence="5">
    <location>
        <position position="86"/>
    </location>
    <ligand>
        <name>FAD</name>
        <dbReference type="ChEBI" id="CHEBI:57692"/>
    </ligand>
</feature>
<evidence type="ECO:0000313" key="8">
    <source>
        <dbReference type="EMBL" id="AJY45006.1"/>
    </source>
</evidence>
<dbReference type="Pfam" id="PF05199">
    <property type="entry name" value="GMC_oxred_C"/>
    <property type="match status" value="1"/>
</dbReference>
<accession>A0A0D5LLI4</accession>
<dbReference type="GO" id="GO:0050660">
    <property type="term" value="F:flavin adenine dinucleotide binding"/>
    <property type="evidence" value="ECO:0007669"/>
    <property type="project" value="InterPro"/>
</dbReference>
<dbReference type="SUPFAM" id="SSF51905">
    <property type="entry name" value="FAD/NAD(P)-binding domain"/>
    <property type="match status" value="1"/>
</dbReference>
<dbReference type="PATRIC" id="fig|1486262.3.peg.770"/>
<dbReference type="InterPro" id="IPR012132">
    <property type="entry name" value="GMC_OxRdtase"/>
</dbReference>
<dbReference type="SUPFAM" id="SSF54373">
    <property type="entry name" value="FAD-linked reductases, C-terminal domain"/>
    <property type="match status" value="1"/>
</dbReference>
<dbReference type="AlphaFoldDB" id="A0A0D5LLI4"/>
<feature type="domain" description="Glucose-methanol-choline oxidoreductase N-terminal" evidence="6">
    <location>
        <begin position="7"/>
        <end position="297"/>
    </location>
</feature>
<feature type="domain" description="Glucose-methanol-choline oxidoreductase C-terminal" evidence="7">
    <location>
        <begin position="392"/>
        <end position="525"/>
    </location>
</feature>
<dbReference type="EMBL" id="CP010803">
    <property type="protein sequence ID" value="AJY45006.1"/>
    <property type="molecule type" value="Genomic_DNA"/>
</dbReference>
<dbReference type="Gene3D" id="3.30.560.10">
    <property type="entry name" value="Glucose Oxidase, domain 3"/>
    <property type="match status" value="1"/>
</dbReference>